<keyword evidence="3" id="KW-1185">Reference proteome</keyword>
<evidence type="ECO:0000313" key="3">
    <source>
        <dbReference type="Proteomes" id="UP000283522"/>
    </source>
</evidence>
<protein>
    <submittedName>
        <fullName evidence="2">FAD-dependent oxidoreductase</fullName>
    </submittedName>
</protein>
<name>A0A418PVM6_9BACT</name>
<dbReference type="EMBL" id="QXML01000001">
    <property type="protein sequence ID" value="RIW18218.1"/>
    <property type="molecule type" value="Genomic_DNA"/>
</dbReference>
<dbReference type="Gene3D" id="3.50.50.60">
    <property type="entry name" value="FAD/NAD(P)-binding domain"/>
    <property type="match status" value="1"/>
</dbReference>
<proteinExistence type="predicted"/>
<evidence type="ECO:0000313" key="2">
    <source>
        <dbReference type="EMBL" id="RIW18218.1"/>
    </source>
</evidence>
<dbReference type="SUPFAM" id="SSF51905">
    <property type="entry name" value="FAD/NAD(P)-binding domain"/>
    <property type="match status" value="1"/>
</dbReference>
<sequence>MPPINFSPSSFSINTSDLNQQRIAILGAGGLGACAALELSQRGYKVDLFEEHSEPIKKASYANEGKVHVGFIYAMDRSFHTAHQMLVGAVHFMEYLQRWVDVKPEEMISTPFYYLVQKGSLLNSQELNSHYQRCCQVYKELSGGGKKKYLGLFDSLEARLLHKSRIDGIANPEFTEDIFETTEYSVEPRYIAEKLTQAISSDPNINLFLDSKVEAVAKVGDRLKVIFRNAGIQIEEEYTDVVNSTWNGLLEIDRTMGIEPLGTWSHRYKFGNKLLIPLKEADLPSCTMVLGPFGDIVNFRERGAFMSWYPVGRTGWSEDYRPPEWDSMYSPEERMDVFQRSFEELKKRIPAAGNLKFPLEAVDPVGGDILALGNTEVDQSKSRFHERFEVGIRSFGNYHSVDTGKYTLIPYLAVKVADRLEGID</sequence>
<evidence type="ECO:0000259" key="1">
    <source>
        <dbReference type="Pfam" id="PF01266"/>
    </source>
</evidence>
<dbReference type="InterPro" id="IPR006076">
    <property type="entry name" value="FAD-dep_OxRdtase"/>
</dbReference>
<comment type="caution">
    <text evidence="2">The sequence shown here is derived from an EMBL/GenBank/DDBJ whole genome shotgun (WGS) entry which is preliminary data.</text>
</comment>
<reference evidence="2 3" key="1">
    <citation type="submission" date="2018-09" db="EMBL/GenBank/DDBJ databases">
        <authorList>
            <person name="Wang X."/>
            <person name="Du Z."/>
        </authorList>
    </citation>
    <scope>NUCLEOTIDE SEQUENCE [LARGE SCALE GENOMIC DNA]</scope>
    <source>
        <strain evidence="2 3">N3</strain>
    </source>
</reference>
<accession>A0A418PVM6</accession>
<dbReference type="AlphaFoldDB" id="A0A418PVM6"/>
<dbReference type="Proteomes" id="UP000283522">
    <property type="component" value="Unassembled WGS sequence"/>
</dbReference>
<organism evidence="2 3">
    <name type="scientific">Algoriphagus lacus</name>
    <dbReference type="NCBI Taxonomy" id="2056311"/>
    <lineage>
        <taxon>Bacteria</taxon>
        <taxon>Pseudomonadati</taxon>
        <taxon>Bacteroidota</taxon>
        <taxon>Cytophagia</taxon>
        <taxon>Cytophagales</taxon>
        <taxon>Cyclobacteriaceae</taxon>
        <taxon>Algoriphagus</taxon>
    </lineage>
</organism>
<gene>
    <name evidence="2" type="ORF">D0X99_00520</name>
</gene>
<dbReference type="Pfam" id="PF01266">
    <property type="entry name" value="DAO"/>
    <property type="match status" value="1"/>
</dbReference>
<dbReference type="InterPro" id="IPR036188">
    <property type="entry name" value="FAD/NAD-bd_sf"/>
</dbReference>
<feature type="domain" description="FAD dependent oxidoreductase" evidence="1">
    <location>
        <begin position="22"/>
        <end position="248"/>
    </location>
</feature>